<keyword evidence="3" id="KW-0472">Membrane</keyword>
<reference evidence="5 6" key="2">
    <citation type="submission" date="2018-11" db="EMBL/GenBank/DDBJ databases">
        <authorList>
            <consortium name="Pathogen Informatics"/>
        </authorList>
    </citation>
    <scope>NUCLEOTIDE SEQUENCE [LARGE SCALE GENOMIC DNA]</scope>
</reference>
<name>A0A183H9N6_9BILA</name>
<gene>
    <name evidence="5" type="ORF">OFLC_LOCUS4198</name>
</gene>
<keyword evidence="1" id="KW-0677">Repeat</keyword>
<keyword evidence="6" id="KW-1185">Reference proteome</keyword>
<dbReference type="AlphaFoldDB" id="A0A183H9N6"/>
<feature type="region of interest" description="Disordered" evidence="2">
    <location>
        <begin position="95"/>
        <end position="163"/>
    </location>
</feature>
<dbReference type="WBParaSite" id="OFLC_0000419701-mRNA-1">
    <property type="protein sequence ID" value="OFLC_0000419701-mRNA-1"/>
    <property type="gene ID" value="OFLC_0000419701"/>
</dbReference>
<dbReference type="InterPro" id="IPR002486">
    <property type="entry name" value="Col_cuticle_N"/>
</dbReference>
<feature type="compositionally biased region" description="Basic and acidic residues" evidence="2">
    <location>
        <begin position="104"/>
        <end position="125"/>
    </location>
</feature>
<feature type="transmembrane region" description="Helical" evidence="3">
    <location>
        <begin position="20"/>
        <end position="49"/>
    </location>
</feature>
<dbReference type="GO" id="GO:0042302">
    <property type="term" value="F:structural constituent of cuticle"/>
    <property type="evidence" value="ECO:0007669"/>
    <property type="project" value="InterPro"/>
</dbReference>
<protein>
    <submittedName>
        <fullName evidence="7">Col_cuticle_N domain-containing protein</fullName>
    </submittedName>
</protein>
<evidence type="ECO:0000256" key="1">
    <source>
        <dbReference type="ARBA" id="ARBA00022737"/>
    </source>
</evidence>
<evidence type="ECO:0000256" key="3">
    <source>
        <dbReference type="SAM" id="Phobius"/>
    </source>
</evidence>
<dbReference type="Proteomes" id="UP000267606">
    <property type="component" value="Unassembled WGS sequence"/>
</dbReference>
<proteinExistence type="predicted"/>
<organism evidence="7">
    <name type="scientific">Onchocerca flexuosa</name>
    <dbReference type="NCBI Taxonomy" id="387005"/>
    <lineage>
        <taxon>Eukaryota</taxon>
        <taxon>Metazoa</taxon>
        <taxon>Ecdysozoa</taxon>
        <taxon>Nematoda</taxon>
        <taxon>Chromadorea</taxon>
        <taxon>Rhabditida</taxon>
        <taxon>Spirurina</taxon>
        <taxon>Spiruromorpha</taxon>
        <taxon>Filarioidea</taxon>
        <taxon>Onchocercidae</taxon>
        <taxon>Onchocerca</taxon>
    </lineage>
</organism>
<dbReference type="EMBL" id="UZAJ01003096">
    <property type="protein sequence ID" value="VDO39239.1"/>
    <property type="molecule type" value="Genomic_DNA"/>
</dbReference>
<dbReference type="Pfam" id="PF01484">
    <property type="entry name" value="Col_cuticle_N"/>
    <property type="match status" value="1"/>
</dbReference>
<evidence type="ECO:0000256" key="2">
    <source>
        <dbReference type="SAM" id="MobiDB-lite"/>
    </source>
</evidence>
<dbReference type="PANTHER" id="PTHR24637:SF416">
    <property type="entry name" value="NEMATODE CUTICLE COLLAGEN N-TERMINAL DOMAIN-CONTAINING PROTEIN"/>
    <property type="match status" value="1"/>
</dbReference>
<dbReference type="PANTHER" id="PTHR24637">
    <property type="entry name" value="COLLAGEN"/>
    <property type="match status" value="1"/>
</dbReference>
<feature type="compositionally biased region" description="Basic and acidic residues" evidence="2">
    <location>
        <begin position="215"/>
        <end position="225"/>
    </location>
</feature>
<dbReference type="STRING" id="387005.A0A183H9N6"/>
<reference evidence="7" key="1">
    <citation type="submission" date="2016-06" db="UniProtKB">
        <authorList>
            <consortium name="WormBaseParasite"/>
        </authorList>
    </citation>
    <scope>IDENTIFICATION</scope>
</reference>
<keyword evidence="3" id="KW-0812">Transmembrane</keyword>
<keyword evidence="3" id="KW-1133">Transmembrane helix</keyword>
<sequence length="233" mass="24775">MTNKERLINDNKLQEKADRLRWIAFCGVTMSTVAILLCVISASMLYSYLQHMHSYFVKSTGTLQRKQASVANSGVFLKHDKRQVAACCGCGNSPPGGPGPSGLDGKDGADGKPGHSGKDTLDATKGHSSAIPQEWCFDYEDGPPGTAGRSGPKAKEVLRGRRGPQVRLGVPAHLEYLLRRPPGTLGPLGPPGRVSMSGASDAPWMTDPPGQSGNAREDGVPDKSRILGNSDPW</sequence>
<accession>A0A183H9N6</accession>
<evidence type="ECO:0000259" key="4">
    <source>
        <dbReference type="Pfam" id="PF01484"/>
    </source>
</evidence>
<feature type="region of interest" description="Disordered" evidence="2">
    <location>
        <begin position="180"/>
        <end position="233"/>
    </location>
</feature>
<feature type="domain" description="Nematode cuticle collagen N-terminal" evidence="4">
    <location>
        <begin position="26"/>
        <end position="54"/>
    </location>
</feature>
<feature type="compositionally biased region" description="Low complexity" evidence="2">
    <location>
        <begin position="180"/>
        <end position="193"/>
    </location>
</feature>
<evidence type="ECO:0000313" key="6">
    <source>
        <dbReference type="Proteomes" id="UP000267606"/>
    </source>
</evidence>
<evidence type="ECO:0000313" key="5">
    <source>
        <dbReference type="EMBL" id="VDO39239.1"/>
    </source>
</evidence>
<evidence type="ECO:0000313" key="7">
    <source>
        <dbReference type="WBParaSite" id="OFLC_0000419701-mRNA-1"/>
    </source>
</evidence>